<proteinExistence type="predicted"/>
<feature type="non-terminal residue" evidence="1">
    <location>
        <position position="46"/>
    </location>
</feature>
<sequence length="46" mass="4947">MVCRTHSQYRLNPEFPSQIIFTLASTPLACSASAMSKTALLFAGQG</sequence>
<name>A0A382NQ55_9ZZZZ</name>
<gene>
    <name evidence="1" type="ORF">METZ01_LOCUS316168</name>
</gene>
<dbReference type="AlphaFoldDB" id="A0A382NQ55"/>
<protein>
    <submittedName>
        <fullName evidence="1">Uncharacterized protein</fullName>
    </submittedName>
</protein>
<reference evidence="1" key="1">
    <citation type="submission" date="2018-05" db="EMBL/GenBank/DDBJ databases">
        <authorList>
            <person name="Lanie J.A."/>
            <person name="Ng W.-L."/>
            <person name="Kazmierczak K.M."/>
            <person name="Andrzejewski T.M."/>
            <person name="Davidsen T.M."/>
            <person name="Wayne K.J."/>
            <person name="Tettelin H."/>
            <person name="Glass J.I."/>
            <person name="Rusch D."/>
            <person name="Podicherti R."/>
            <person name="Tsui H.-C.T."/>
            <person name="Winkler M.E."/>
        </authorList>
    </citation>
    <scope>NUCLEOTIDE SEQUENCE</scope>
</reference>
<evidence type="ECO:0000313" key="1">
    <source>
        <dbReference type="EMBL" id="SVC63314.1"/>
    </source>
</evidence>
<organism evidence="1">
    <name type="scientific">marine metagenome</name>
    <dbReference type="NCBI Taxonomy" id="408172"/>
    <lineage>
        <taxon>unclassified sequences</taxon>
        <taxon>metagenomes</taxon>
        <taxon>ecological metagenomes</taxon>
    </lineage>
</organism>
<accession>A0A382NQ55</accession>
<dbReference type="EMBL" id="UINC01102019">
    <property type="protein sequence ID" value="SVC63314.1"/>
    <property type="molecule type" value="Genomic_DNA"/>
</dbReference>